<dbReference type="Proteomes" id="UP000004550">
    <property type="component" value="Plasmid pSRL2"/>
</dbReference>
<feature type="compositionally biased region" description="Low complexity" evidence="1">
    <location>
        <begin position="286"/>
        <end position="303"/>
    </location>
</feature>
<dbReference type="RefSeq" id="WP_007684498.1">
    <property type="nucleotide sequence ID" value="NZ_CP013072.1"/>
</dbReference>
<dbReference type="InterPro" id="IPR018777">
    <property type="entry name" value="Replication_initiator_prot_A"/>
</dbReference>
<geneLocation type="plasmid" evidence="2 3">
    <name>pSRL2</name>
</geneLocation>
<evidence type="ECO:0000313" key="3">
    <source>
        <dbReference type="Proteomes" id="UP000004550"/>
    </source>
</evidence>
<dbReference type="KEGG" id="sinb:SIDU_17990"/>
<reference evidence="2 3" key="1">
    <citation type="journal article" date="2012" name="J. Bacteriol.">
        <title>Genome sequence of Sphingobium indicum B90A, a hexachlorocyclohexane-degrading bacterium.</title>
        <authorList>
            <person name="Anand S."/>
            <person name="Sangwan N."/>
            <person name="Lata P."/>
            <person name="Kaur J."/>
            <person name="Dua A."/>
            <person name="Singh A.K."/>
            <person name="Verma M."/>
            <person name="Kaur J."/>
            <person name="Khurana J.P."/>
            <person name="Khurana P."/>
            <person name="Mathur S."/>
            <person name="Lal R."/>
        </authorList>
    </citation>
    <scope>NUCLEOTIDE SEQUENCE [LARGE SCALE GENOMIC DNA]</scope>
    <source>
        <strain evidence="3">DSM 16412 / CCM 7286 / MTCC 6364 / B90A</strain>
        <plasmid evidence="2">pSRL2</plasmid>
    </source>
</reference>
<evidence type="ECO:0000313" key="2">
    <source>
        <dbReference type="EMBL" id="APL96547.1"/>
    </source>
</evidence>
<organism evidence="2 3">
    <name type="scientific">Sphingobium indicum (strain DSM 16412 / CCM 7286 / MTCC 6364 / B90A)</name>
    <dbReference type="NCBI Taxonomy" id="861109"/>
    <lineage>
        <taxon>Bacteria</taxon>
        <taxon>Pseudomonadati</taxon>
        <taxon>Pseudomonadota</taxon>
        <taxon>Alphaproteobacteria</taxon>
        <taxon>Sphingomonadales</taxon>
        <taxon>Sphingomonadaceae</taxon>
        <taxon>Sphingobium</taxon>
    </lineage>
</organism>
<feature type="region of interest" description="Disordered" evidence="1">
    <location>
        <begin position="256"/>
        <end position="313"/>
    </location>
</feature>
<evidence type="ECO:0000256" key="1">
    <source>
        <dbReference type="SAM" id="MobiDB-lite"/>
    </source>
</evidence>
<sequence>MTRAARTQINDQFELFLPYIADMPLRDQREMMERPFFSLAKTKRVKPIDYTSPDGKAWVHVSANPDYGMATIWDADILIYCASVLADMARRGLNDVPRKLHLMPYDLLRAIHRPTTGRAYELLGQSLDRLVSTTIKTNIRAENRREATFSWLDGWTQLVDERTERSRGMTIELSNWFYEGVLMQGGVLSIDRAYFDLTGGRERWLYKVARKHAGGAGEGGFAISMPTLFEKSGAEGAYRRFKFEIARIAERDPLPGYTVELEQPEGKREPSLRMRRRPQSDPLPPTTTSRRTAATPQSAAAATHNNGAVRHPPADADMLVDAGGMIRRTLAGMSAKASAGEITDATMATLRAEYPGWDYQTLHQEFRDWLDADPARTPVNYQKAFIGFVRRFHEKNRHRL</sequence>
<gene>
    <name evidence="2" type="ORF">SIDU_17990</name>
</gene>
<dbReference type="EMBL" id="CP013072">
    <property type="protein sequence ID" value="APL96547.1"/>
    <property type="molecule type" value="Genomic_DNA"/>
</dbReference>
<protein>
    <submittedName>
        <fullName evidence="2">Plasmid replication initiator protein</fullName>
    </submittedName>
</protein>
<proteinExistence type="predicted"/>
<dbReference type="AlphaFoldDB" id="A0A1L5BUL6"/>
<name>A0A1L5BUL6_SPHIB</name>
<keyword evidence="2" id="KW-0614">Plasmid</keyword>
<accession>A0A1L5BUL6</accession>
<dbReference type="Pfam" id="PF10134">
    <property type="entry name" value="RPA"/>
    <property type="match status" value="1"/>
</dbReference>